<dbReference type="EMBL" id="CM007383">
    <property type="protein sequence ID" value="ONK73921.1"/>
    <property type="molecule type" value="Genomic_DNA"/>
</dbReference>
<evidence type="ECO:0000256" key="1">
    <source>
        <dbReference type="SAM" id="MobiDB-lite"/>
    </source>
</evidence>
<protein>
    <submittedName>
        <fullName evidence="2">Uncharacterized protein</fullName>
    </submittedName>
</protein>
<keyword evidence="3" id="KW-1185">Reference proteome</keyword>
<evidence type="ECO:0000313" key="3">
    <source>
        <dbReference type="Proteomes" id="UP000243459"/>
    </source>
</evidence>
<sequence>MGDSETETGTQIEGVESSKDSWKSDSEDMDYSDDSWKPNSDYEAYSSDETNPDVILADRENLEYSDIEMNVSSVDENNKNCFAYNLDEYDDLDDWCTYDFDPNLGSVGISGGGLCANMTSDDAKKMKNMKLEEDNTEESEPIEIKQSDTSESRTSSK</sequence>
<dbReference type="Proteomes" id="UP000243459">
    <property type="component" value="Chromosome 3"/>
</dbReference>
<dbReference type="Gramene" id="ONK73921">
    <property type="protein sequence ID" value="ONK73921"/>
    <property type="gene ID" value="A4U43_C03F950"/>
</dbReference>
<feature type="compositionally biased region" description="Basic and acidic residues" evidence="1">
    <location>
        <begin position="16"/>
        <end position="26"/>
    </location>
</feature>
<feature type="region of interest" description="Disordered" evidence="1">
    <location>
        <begin position="1"/>
        <end position="53"/>
    </location>
</feature>
<gene>
    <name evidence="2" type="ORF">A4U43_C03F950</name>
</gene>
<feature type="compositionally biased region" description="Basic and acidic residues" evidence="1">
    <location>
        <begin position="142"/>
        <end position="151"/>
    </location>
</feature>
<proteinExistence type="predicted"/>
<name>A0A5P1FBA5_ASPOF</name>
<reference evidence="3" key="1">
    <citation type="journal article" date="2017" name="Nat. Commun.">
        <title>The asparagus genome sheds light on the origin and evolution of a young Y chromosome.</title>
        <authorList>
            <person name="Harkess A."/>
            <person name="Zhou J."/>
            <person name="Xu C."/>
            <person name="Bowers J.E."/>
            <person name="Van der Hulst R."/>
            <person name="Ayyampalayam S."/>
            <person name="Mercati F."/>
            <person name="Riccardi P."/>
            <person name="McKain M.R."/>
            <person name="Kakrana A."/>
            <person name="Tang H."/>
            <person name="Ray J."/>
            <person name="Groenendijk J."/>
            <person name="Arikit S."/>
            <person name="Mathioni S.M."/>
            <person name="Nakano M."/>
            <person name="Shan H."/>
            <person name="Telgmann-Rauber A."/>
            <person name="Kanno A."/>
            <person name="Yue Z."/>
            <person name="Chen H."/>
            <person name="Li W."/>
            <person name="Chen Y."/>
            <person name="Xu X."/>
            <person name="Zhang Y."/>
            <person name="Luo S."/>
            <person name="Chen H."/>
            <person name="Gao J."/>
            <person name="Mao Z."/>
            <person name="Pires J.C."/>
            <person name="Luo M."/>
            <person name="Kudrna D."/>
            <person name="Wing R.A."/>
            <person name="Meyers B.C."/>
            <person name="Yi K."/>
            <person name="Kong H."/>
            <person name="Lavrijsen P."/>
            <person name="Sunseri F."/>
            <person name="Falavigna A."/>
            <person name="Ye Y."/>
            <person name="Leebens-Mack J.H."/>
            <person name="Chen G."/>
        </authorList>
    </citation>
    <scope>NUCLEOTIDE SEQUENCE [LARGE SCALE GENOMIC DNA]</scope>
    <source>
        <strain evidence="3">cv. DH0086</strain>
    </source>
</reference>
<evidence type="ECO:0000313" key="2">
    <source>
        <dbReference type="EMBL" id="ONK73921.1"/>
    </source>
</evidence>
<feature type="region of interest" description="Disordered" evidence="1">
    <location>
        <begin position="128"/>
        <end position="157"/>
    </location>
</feature>
<dbReference type="AlphaFoldDB" id="A0A5P1FBA5"/>
<organism evidence="2 3">
    <name type="scientific">Asparagus officinalis</name>
    <name type="common">Garden asparagus</name>
    <dbReference type="NCBI Taxonomy" id="4686"/>
    <lineage>
        <taxon>Eukaryota</taxon>
        <taxon>Viridiplantae</taxon>
        <taxon>Streptophyta</taxon>
        <taxon>Embryophyta</taxon>
        <taxon>Tracheophyta</taxon>
        <taxon>Spermatophyta</taxon>
        <taxon>Magnoliopsida</taxon>
        <taxon>Liliopsida</taxon>
        <taxon>Asparagales</taxon>
        <taxon>Asparagaceae</taxon>
        <taxon>Asparagoideae</taxon>
        <taxon>Asparagus</taxon>
    </lineage>
</organism>
<accession>A0A5P1FBA5</accession>